<organism evidence="2 3">
    <name type="scientific">Gossypium mustelinum</name>
    <name type="common">Cotton</name>
    <name type="synonym">Gossypium caicoense</name>
    <dbReference type="NCBI Taxonomy" id="34275"/>
    <lineage>
        <taxon>Eukaryota</taxon>
        <taxon>Viridiplantae</taxon>
        <taxon>Streptophyta</taxon>
        <taxon>Embryophyta</taxon>
        <taxon>Tracheophyta</taxon>
        <taxon>Spermatophyta</taxon>
        <taxon>Magnoliopsida</taxon>
        <taxon>eudicotyledons</taxon>
        <taxon>Gunneridae</taxon>
        <taxon>Pentapetalae</taxon>
        <taxon>rosids</taxon>
        <taxon>malvids</taxon>
        <taxon>Malvales</taxon>
        <taxon>Malvaceae</taxon>
        <taxon>Malvoideae</taxon>
        <taxon>Gossypium</taxon>
    </lineage>
</organism>
<dbReference type="Proteomes" id="UP000323597">
    <property type="component" value="Chromosome D06"/>
</dbReference>
<sequence length="247" mass="28940">NYQIIDKMDLFYFTIYQDQESNPSNKKGSHFDWMGLNEEILSHPIPNLELWFFPEFVLLYNAYKVKPWIIPIKLLLFNFNGNRNINKNSIENKKRDSLIAPNEKQIIGLENRNQEEKEPIGEGGLVSDAQKQGNLKSVLSNQEKDVEEDYDKSDKKKRRKKKQYKSNTEAELDFFLKRLINPNEIVISSIQRGEMNLDILMIQKDLTLRELMKKGILIIDPVRLSVKNDGQFILYQTISILLTSKDD</sequence>
<gene>
    <name evidence="2" type="ORF">E1A91_D06G128800v1</name>
</gene>
<feature type="compositionally biased region" description="Basic residues" evidence="1">
    <location>
        <begin position="155"/>
        <end position="164"/>
    </location>
</feature>
<keyword evidence="3" id="KW-1185">Reference proteome</keyword>
<evidence type="ECO:0000313" key="2">
    <source>
        <dbReference type="EMBL" id="TYI77197.1"/>
    </source>
</evidence>
<protein>
    <recommendedName>
        <fullName evidence="4">Ycf1</fullName>
    </recommendedName>
</protein>
<reference evidence="2 3" key="1">
    <citation type="submission" date="2019-07" db="EMBL/GenBank/DDBJ databases">
        <title>WGS assembly of Gossypium mustelinum.</title>
        <authorList>
            <person name="Chen Z.J."/>
            <person name="Sreedasyam A."/>
            <person name="Ando A."/>
            <person name="Song Q."/>
            <person name="De L."/>
            <person name="Hulse-Kemp A."/>
            <person name="Ding M."/>
            <person name="Ye W."/>
            <person name="Kirkbride R."/>
            <person name="Jenkins J."/>
            <person name="Plott C."/>
            <person name="Lovell J."/>
            <person name="Lin Y.-M."/>
            <person name="Vaughn R."/>
            <person name="Liu B."/>
            <person name="Li W."/>
            <person name="Simpson S."/>
            <person name="Scheffler B."/>
            <person name="Saski C."/>
            <person name="Grover C."/>
            <person name="Hu G."/>
            <person name="Conover J."/>
            <person name="Carlson J."/>
            <person name="Shu S."/>
            <person name="Boston L."/>
            <person name="Williams M."/>
            <person name="Peterson D."/>
            <person name="Mcgee K."/>
            <person name="Jones D."/>
            <person name="Wendel J."/>
            <person name="Stelly D."/>
            <person name="Grimwood J."/>
            <person name="Schmutz J."/>
        </authorList>
    </citation>
    <scope>NUCLEOTIDE SEQUENCE [LARGE SCALE GENOMIC DNA]</scope>
    <source>
        <strain evidence="2">1408120.09</strain>
    </source>
</reference>
<dbReference type="AlphaFoldDB" id="A0A5D2UHK1"/>
<evidence type="ECO:0000313" key="3">
    <source>
        <dbReference type="Proteomes" id="UP000323597"/>
    </source>
</evidence>
<proteinExistence type="predicted"/>
<evidence type="ECO:0008006" key="4">
    <source>
        <dbReference type="Google" id="ProtNLM"/>
    </source>
</evidence>
<accession>A0A5D2UHK1</accession>
<feature type="region of interest" description="Disordered" evidence="1">
    <location>
        <begin position="137"/>
        <end position="164"/>
    </location>
</feature>
<feature type="non-terminal residue" evidence="2">
    <location>
        <position position="1"/>
    </location>
</feature>
<dbReference type="EMBL" id="CM017654">
    <property type="protein sequence ID" value="TYI77197.1"/>
    <property type="molecule type" value="Genomic_DNA"/>
</dbReference>
<evidence type="ECO:0000256" key="1">
    <source>
        <dbReference type="SAM" id="MobiDB-lite"/>
    </source>
</evidence>
<name>A0A5D2UHK1_GOSMU</name>